<keyword evidence="8" id="KW-1185">Reference proteome</keyword>
<dbReference type="RefSeq" id="XP_002499677.1">
    <property type="nucleotide sequence ID" value="XM_002499631.1"/>
</dbReference>
<dbReference type="Pfam" id="PF13688">
    <property type="entry name" value="Reprolysin_5"/>
    <property type="match status" value="1"/>
</dbReference>
<evidence type="ECO:0000256" key="2">
    <source>
        <dbReference type="PROSITE-ProRule" id="PRU00276"/>
    </source>
</evidence>
<dbReference type="AlphaFoldDB" id="C1DYF0"/>
<evidence type="ECO:0000256" key="1">
    <source>
        <dbReference type="ARBA" id="ARBA00023157"/>
    </source>
</evidence>
<feature type="active site" evidence="2">
    <location>
        <position position="507"/>
    </location>
</feature>
<dbReference type="GO" id="GO:0046872">
    <property type="term" value="F:metal ion binding"/>
    <property type="evidence" value="ECO:0007669"/>
    <property type="project" value="UniProtKB-KW"/>
</dbReference>
<dbReference type="KEGG" id="mis:MICPUN_55965"/>
<dbReference type="InterPro" id="IPR024079">
    <property type="entry name" value="MetalloPept_cat_dom_sf"/>
</dbReference>
<dbReference type="FunFam" id="4.10.70.10:FF:000003">
    <property type="entry name" value="Disintegrin and metalloproteinase domain-containing protein 17"/>
    <property type="match status" value="1"/>
</dbReference>
<accession>C1DYF0</accession>
<feature type="binding site" evidence="2">
    <location>
        <position position="516"/>
    </location>
    <ligand>
        <name>Zn(2+)</name>
        <dbReference type="ChEBI" id="CHEBI:29105"/>
        <note>catalytic</note>
    </ligand>
</feature>
<dbReference type="InterPro" id="IPR036436">
    <property type="entry name" value="Disintegrin_dom_sf"/>
</dbReference>
<dbReference type="GeneID" id="8241347"/>
<dbReference type="SMART" id="SM00050">
    <property type="entry name" value="DISIN"/>
    <property type="match status" value="1"/>
</dbReference>
<evidence type="ECO:0000259" key="5">
    <source>
        <dbReference type="PROSITE" id="PS50214"/>
    </source>
</evidence>
<dbReference type="PANTHER" id="PTHR11905">
    <property type="entry name" value="ADAM A DISINTEGRIN AND METALLOPROTEASE DOMAIN"/>
    <property type="match status" value="1"/>
</dbReference>
<dbReference type="PROSITE" id="PS50214">
    <property type="entry name" value="DISINTEGRIN_2"/>
    <property type="match status" value="1"/>
</dbReference>
<feature type="transmembrane region" description="Helical" evidence="4">
    <location>
        <begin position="1056"/>
        <end position="1076"/>
    </location>
</feature>
<feature type="binding site" evidence="2">
    <location>
        <position position="510"/>
    </location>
    <ligand>
        <name>Zn(2+)</name>
        <dbReference type="ChEBI" id="CHEBI:29105"/>
        <note>catalytic</note>
    </ligand>
</feature>
<name>C1DYF0_MICCC</name>
<evidence type="ECO:0000259" key="6">
    <source>
        <dbReference type="PROSITE" id="PS50215"/>
    </source>
</evidence>
<keyword evidence="1" id="KW-1015">Disulfide bond</keyword>
<dbReference type="Gene3D" id="3.40.390.10">
    <property type="entry name" value="Collagenase (Catalytic Domain)"/>
    <property type="match status" value="1"/>
</dbReference>
<dbReference type="InterPro" id="IPR001590">
    <property type="entry name" value="Peptidase_M12B"/>
</dbReference>
<feature type="compositionally biased region" description="Low complexity" evidence="3">
    <location>
        <begin position="1104"/>
        <end position="1115"/>
    </location>
</feature>
<keyword evidence="2" id="KW-0479">Metal-binding</keyword>
<dbReference type="Gene3D" id="4.10.70.10">
    <property type="entry name" value="Disintegrin domain"/>
    <property type="match status" value="1"/>
</dbReference>
<dbReference type="OrthoDB" id="498884at2759"/>
<feature type="region of interest" description="Disordered" evidence="3">
    <location>
        <begin position="1092"/>
        <end position="1115"/>
    </location>
</feature>
<protein>
    <submittedName>
        <fullName evidence="7">Propeptide/ADAMs family protein fusion</fullName>
    </submittedName>
</protein>
<dbReference type="PANTHER" id="PTHR11905:SF159">
    <property type="entry name" value="ADAM METALLOPROTEASE"/>
    <property type="match status" value="1"/>
</dbReference>
<dbReference type="SUPFAM" id="SSF55486">
    <property type="entry name" value="Metalloproteases ('zincins'), catalytic domain"/>
    <property type="match status" value="1"/>
</dbReference>
<evidence type="ECO:0000313" key="7">
    <source>
        <dbReference type="EMBL" id="ACO60935.1"/>
    </source>
</evidence>
<evidence type="ECO:0000256" key="4">
    <source>
        <dbReference type="SAM" id="Phobius"/>
    </source>
</evidence>
<feature type="region of interest" description="Disordered" evidence="3">
    <location>
        <begin position="1027"/>
        <end position="1049"/>
    </location>
</feature>
<evidence type="ECO:0000256" key="3">
    <source>
        <dbReference type="SAM" id="MobiDB-lite"/>
    </source>
</evidence>
<evidence type="ECO:0000313" key="8">
    <source>
        <dbReference type="Proteomes" id="UP000002009"/>
    </source>
</evidence>
<dbReference type="Pfam" id="PF00200">
    <property type="entry name" value="Disintegrin"/>
    <property type="match status" value="1"/>
</dbReference>
<comment type="caution">
    <text evidence="2">Lacks conserved residue(s) required for the propagation of feature annotation.</text>
</comment>
<reference evidence="7 8" key="1">
    <citation type="journal article" date="2009" name="Science">
        <title>Green evolution and dynamic adaptations revealed by genomes of the marine picoeukaryotes Micromonas.</title>
        <authorList>
            <person name="Worden A.Z."/>
            <person name="Lee J.H."/>
            <person name="Mock T."/>
            <person name="Rouze P."/>
            <person name="Simmons M.P."/>
            <person name="Aerts A.L."/>
            <person name="Allen A.E."/>
            <person name="Cuvelier M.L."/>
            <person name="Derelle E."/>
            <person name="Everett M.V."/>
            <person name="Foulon E."/>
            <person name="Grimwood J."/>
            <person name="Gundlach H."/>
            <person name="Henrissat B."/>
            <person name="Napoli C."/>
            <person name="McDonald S.M."/>
            <person name="Parker M.S."/>
            <person name="Rombauts S."/>
            <person name="Salamov A."/>
            <person name="Von Dassow P."/>
            <person name="Badger J.H."/>
            <person name="Coutinho P.M."/>
            <person name="Demir E."/>
            <person name="Dubchak I."/>
            <person name="Gentemann C."/>
            <person name="Eikrem W."/>
            <person name="Gready J.E."/>
            <person name="John U."/>
            <person name="Lanier W."/>
            <person name="Lindquist E.A."/>
            <person name="Lucas S."/>
            <person name="Mayer K.F."/>
            <person name="Moreau H."/>
            <person name="Not F."/>
            <person name="Otillar R."/>
            <person name="Panaud O."/>
            <person name="Pangilinan J."/>
            <person name="Paulsen I."/>
            <person name="Piegu B."/>
            <person name="Poliakov A."/>
            <person name="Robbens S."/>
            <person name="Schmutz J."/>
            <person name="Toulza E."/>
            <person name="Wyss T."/>
            <person name="Zelensky A."/>
            <person name="Zhou K."/>
            <person name="Armbrust E.V."/>
            <person name="Bhattacharya D."/>
            <person name="Goodenough U.W."/>
            <person name="Van de Peer Y."/>
            <person name="Grigoriev I.V."/>
        </authorList>
    </citation>
    <scope>NUCLEOTIDE SEQUENCE [LARGE SCALE GENOMIC DNA]</scope>
    <source>
        <strain evidence="8">RCC299 / NOUM17</strain>
    </source>
</reference>
<feature type="region of interest" description="Disordered" evidence="3">
    <location>
        <begin position="789"/>
        <end position="833"/>
    </location>
</feature>
<dbReference type="GO" id="GO:0004222">
    <property type="term" value="F:metalloendopeptidase activity"/>
    <property type="evidence" value="ECO:0007669"/>
    <property type="project" value="InterPro"/>
</dbReference>
<keyword evidence="4" id="KW-1133">Transmembrane helix</keyword>
<feature type="domain" description="Peptidase M12B" evidence="6">
    <location>
        <begin position="315"/>
        <end position="570"/>
    </location>
</feature>
<dbReference type="SUPFAM" id="SSF57552">
    <property type="entry name" value="Blood coagulation inhibitor (disintegrin)"/>
    <property type="match status" value="1"/>
</dbReference>
<dbReference type="InterPro" id="IPR001762">
    <property type="entry name" value="Disintegrin_dom"/>
</dbReference>
<feature type="region of interest" description="Disordered" evidence="3">
    <location>
        <begin position="231"/>
        <end position="268"/>
    </location>
</feature>
<keyword evidence="4" id="KW-0472">Membrane</keyword>
<dbReference type="PROSITE" id="PS50215">
    <property type="entry name" value="ADAM_MEPRO"/>
    <property type="match status" value="1"/>
</dbReference>
<feature type="domain" description="Disintegrin" evidence="5">
    <location>
        <begin position="571"/>
        <end position="655"/>
    </location>
</feature>
<dbReference type="EMBL" id="CP001323">
    <property type="protein sequence ID" value="ACO60935.1"/>
    <property type="molecule type" value="Genomic_DNA"/>
</dbReference>
<keyword evidence="2" id="KW-0862">Zinc</keyword>
<proteinExistence type="predicted"/>
<keyword evidence="4" id="KW-0812">Transmembrane</keyword>
<dbReference type="InParanoid" id="C1DYF0"/>
<dbReference type="Proteomes" id="UP000002009">
    <property type="component" value="Chromosome 2"/>
</dbReference>
<feature type="compositionally biased region" description="Pro residues" evidence="3">
    <location>
        <begin position="792"/>
        <end position="831"/>
    </location>
</feature>
<organism evidence="7 8">
    <name type="scientific">Micromonas commoda (strain RCC299 / NOUM17 / CCMP2709)</name>
    <name type="common">Picoplanktonic green alga</name>
    <dbReference type="NCBI Taxonomy" id="296587"/>
    <lineage>
        <taxon>Eukaryota</taxon>
        <taxon>Viridiplantae</taxon>
        <taxon>Chlorophyta</taxon>
        <taxon>Mamiellophyceae</taxon>
        <taxon>Mamiellales</taxon>
        <taxon>Mamiellaceae</taxon>
        <taxon>Micromonas</taxon>
    </lineage>
</organism>
<dbReference type="GO" id="GO:0006508">
    <property type="term" value="P:proteolysis"/>
    <property type="evidence" value="ECO:0007669"/>
    <property type="project" value="InterPro"/>
</dbReference>
<gene>
    <name evidence="7" type="ORF">MICPUN_55965</name>
</gene>
<feature type="binding site" evidence="2">
    <location>
        <position position="506"/>
    </location>
    <ligand>
        <name>Zn(2+)</name>
        <dbReference type="ChEBI" id="CHEBI:29105"/>
        <note>catalytic</note>
    </ligand>
</feature>
<dbReference type="STRING" id="296587.C1DYF0"/>
<sequence length="1115" mass="114812">MSIGPELISASAPTLSASCIIQSSAMIPVMDLIPSLRTYEVIEPSEIRGLVFDDPDSTRVHPREMTVALQAFGVKYELQLERVDDLFGAEYGHYSWDVDAARVVPPANHDDDDDDDARRSIRRDHCHYRGVVRSAVPVGADVGDASLDRRSFHEAFAPTHTRVRASLCDGITARIVADDVVIHLEPAHRHVAGYPMRSDDPKTSPVVAYRDADVRDDAPRGMTRYAPRPRMTTVELDGPGGGAGVDGATTPGDGDKPGRRPGTGIDDGMTFEGMTFDDGGVGDGMTFDDVVDGGVGGGGGRGSRRRALDSSLPNRYLELIVVNDKTRCDAFAAIDGSITSAELDAMHADSIAVVNQVAGYYDTIGTVNMEIVLVAQVDWCTGDPYTITAESNGERDADTLLGKFQAWHGANLASLPSNDDAHLFSGYDFKGNTIGLAGLNTICSNREYCGYKYNCPPVKAACDELGDNQCLTISGVQRCCYAYQQASISEVNTVRGTAASAVVVAHEIGHQMNFNHDGLSSDSVAASCAESGYIMGAVSAGGESDWSDCTKTKFKNVIFDDVHACLNTGVTTKCGNGIVEAGEQCDCGASDCTGKDACCDGATCQLTAGSECSATDGCCSSCKVAAAGVVCRAAANSYCDVAETCDGSGSKCPADVGKPLGTACEDANGDKGACWGTKCSNLQHTCDTMDTSSQNFGGGKSASSLCGYSRPDGKAYAGPFTADYCTMDVLCFPGGDEATCALSYYTLTNHRMMTGFPCGDPVDGVYSKVCDGGTKPGYNGGGGSCVTVASMTPPPPPFPPPSPPPPASTSSSPSPPPPPAPPPPSPPPAPPLSTAVNLKLGGMTTYDANIEAKIVSAFVAALPTAASGATVVVRSRSFSLKSHMTFAGFTVDTFPDATFKSKCAADLGVADGSVTITAKTATSGARRRHTRRSMLAAGVKADYDVANAGLSFSAASVIGGRTTSAGAFTALAAAMGVSPTVATEAPKYGVKLEMQATGADAGAVAAMDAALTDPGFKDSLGKELTGKGVGAEVESVSSTASPPPASSSDDDDAMTIVYVVVAVAAVALTAATVFALGKLGVLKLGKFGGAKVQPEGGATEAPKKASSASKVAPSP</sequence>
<dbReference type="eggNOG" id="KOG3607">
    <property type="taxonomic scope" value="Eukaryota"/>
</dbReference>